<proteinExistence type="predicted"/>
<dbReference type="PANTHER" id="PTHR43214:SF43">
    <property type="entry name" value="TWO-COMPONENT RESPONSE REGULATOR"/>
    <property type="match status" value="1"/>
</dbReference>
<feature type="domain" description="HTH luxR-type" evidence="4">
    <location>
        <begin position="156"/>
        <end position="221"/>
    </location>
</feature>
<dbReference type="InterPro" id="IPR058245">
    <property type="entry name" value="NreC/VraR/RcsB-like_REC"/>
</dbReference>
<dbReference type="InterPro" id="IPR001789">
    <property type="entry name" value="Sig_transdc_resp-reg_receiver"/>
</dbReference>
<dbReference type="AlphaFoldDB" id="A0A562T6V5"/>
<dbReference type="InterPro" id="IPR039420">
    <property type="entry name" value="WalR-like"/>
</dbReference>
<gene>
    <name evidence="6" type="ORF">LX66_2806</name>
</gene>
<feature type="modified residue" description="4-aspartylphosphate" evidence="3">
    <location>
        <position position="68"/>
    </location>
</feature>
<dbReference type="Proteomes" id="UP000316778">
    <property type="component" value="Unassembled WGS sequence"/>
</dbReference>
<dbReference type="InterPro" id="IPR000792">
    <property type="entry name" value="Tscrpt_reg_LuxR_C"/>
</dbReference>
<evidence type="ECO:0000313" key="7">
    <source>
        <dbReference type="Proteomes" id="UP000316778"/>
    </source>
</evidence>
<comment type="caution">
    <text evidence="6">The sequence shown here is derived from an EMBL/GenBank/DDBJ whole genome shotgun (WGS) entry which is preliminary data.</text>
</comment>
<evidence type="ECO:0000313" key="6">
    <source>
        <dbReference type="EMBL" id="TWI88720.1"/>
    </source>
</evidence>
<dbReference type="GO" id="GO:0000160">
    <property type="term" value="P:phosphorelay signal transduction system"/>
    <property type="evidence" value="ECO:0007669"/>
    <property type="project" value="InterPro"/>
</dbReference>
<protein>
    <submittedName>
        <fullName evidence="6">LuxR family two component transcriptional regulator</fullName>
    </submittedName>
</protein>
<dbReference type="PRINTS" id="PR00038">
    <property type="entry name" value="HTHLUXR"/>
</dbReference>
<dbReference type="SMART" id="SM00421">
    <property type="entry name" value="HTH_LUXR"/>
    <property type="match status" value="1"/>
</dbReference>
<dbReference type="Pfam" id="PF00196">
    <property type="entry name" value="GerE"/>
    <property type="match status" value="1"/>
</dbReference>
<keyword evidence="7" id="KW-1185">Reference proteome</keyword>
<dbReference type="CDD" id="cd06170">
    <property type="entry name" value="LuxR_C_like"/>
    <property type="match status" value="1"/>
</dbReference>
<dbReference type="InterPro" id="IPR011006">
    <property type="entry name" value="CheY-like_superfamily"/>
</dbReference>
<keyword evidence="2" id="KW-0238">DNA-binding</keyword>
<keyword evidence="1 3" id="KW-0597">Phosphoprotein</keyword>
<dbReference type="PROSITE" id="PS50043">
    <property type="entry name" value="HTH_LUXR_2"/>
    <property type="match status" value="1"/>
</dbReference>
<accession>A0A562T6V5</accession>
<dbReference type="GO" id="GO:0003677">
    <property type="term" value="F:DNA binding"/>
    <property type="evidence" value="ECO:0007669"/>
    <property type="project" value="UniProtKB-KW"/>
</dbReference>
<name>A0A562T6V5_CHIJA</name>
<dbReference type="SMART" id="SM00448">
    <property type="entry name" value="REC"/>
    <property type="match status" value="1"/>
</dbReference>
<evidence type="ECO:0000256" key="1">
    <source>
        <dbReference type="ARBA" id="ARBA00022553"/>
    </source>
</evidence>
<dbReference type="PANTHER" id="PTHR43214">
    <property type="entry name" value="TWO-COMPONENT RESPONSE REGULATOR"/>
    <property type="match status" value="1"/>
</dbReference>
<dbReference type="Gene3D" id="3.40.50.2300">
    <property type="match status" value="1"/>
</dbReference>
<dbReference type="InterPro" id="IPR016032">
    <property type="entry name" value="Sig_transdc_resp-reg_C-effctor"/>
</dbReference>
<dbReference type="EMBL" id="VLLG01000003">
    <property type="protein sequence ID" value="TWI88720.1"/>
    <property type="molecule type" value="Genomic_DNA"/>
</dbReference>
<dbReference type="GO" id="GO:0006355">
    <property type="term" value="P:regulation of DNA-templated transcription"/>
    <property type="evidence" value="ECO:0007669"/>
    <property type="project" value="InterPro"/>
</dbReference>
<dbReference type="SUPFAM" id="SSF46894">
    <property type="entry name" value="C-terminal effector domain of the bipartite response regulators"/>
    <property type="match status" value="1"/>
</dbReference>
<dbReference type="SUPFAM" id="SSF52172">
    <property type="entry name" value="CheY-like"/>
    <property type="match status" value="1"/>
</dbReference>
<sequence>MIDKPYQLLPFIKMINIGIIEDNHFQLNNYKEFLEDFQECKVVFACKSMEEFKALPFKNPDVKVILLDISLPGESGIQGMQELKQIYPEAKIIVLSGHDGKQYVIESIKKGASGYIIKTSRLMEIYHSILDTINQGGTLSPKAAHLLINYINKDPLENIRHKLTKREYELLTLLKEGYSYKEMADKLYVTVFTINQHLKKIYQKLNVASKSELISKIWSNNLFSCLFIGLSTATLLNVTII</sequence>
<organism evidence="6 7">
    <name type="scientific">Chitinophaga japonensis</name>
    <name type="common">Flexibacter japonensis</name>
    <dbReference type="NCBI Taxonomy" id="104662"/>
    <lineage>
        <taxon>Bacteria</taxon>
        <taxon>Pseudomonadati</taxon>
        <taxon>Bacteroidota</taxon>
        <taxon>Chitinophagia</taxon>
        <taxon>Chitinophagales</taxon>
        <taxon>Chitinophagaceae</taxon>
        <taxon>Chitinophaga</taxon>
    </lineage>
</organism>
<dbReference type="CDD" id="cd17535">
    <property type="entry name" value="REC_NarL-like"/>
    <property type="match status" value="1"/>
</dbReference>
<evidence type="ECO:0000259" key="5">
    <source>
        <dbReference type="PROSITE" id="PS50110"/>
    </source>
</evidence>
<reference evidence="6 7" key="1">
    <citation type="journal article" date="2013" name="Stand. Genomic Sci.">
        <title>Genomic Encyclopedia of Type Strains, Phase I: The one thousand microbial genomes (KMG-I) project.</title>
        <authorList>
            <person name="Kyrpides N.C."/>
            <person name="Woyke T."/>
            <person name="Eisen J.A."/>
            <person name="Garrity G."/>
            <person name="Lilburn T.G."/>
            <person name="Beck B.J."/>
            <person name="Whitman W.B."/>
            <person name="Hugenholtz P."/>
            <person name="Klenk H.P."/>
        </authorList>
    </citation>
    <scope>NUCLEOTIDE SEQUENCE [LARGE SCALE GENOMIC DNA]</scope>
    <source>
        <strain evidence="6 7">DSM 13484</strain>
    </source>
</reference>
<evidence type="ECO:0000256" key="2">
    <source>
        <dbReference type="ARBA" id="ARBA00023125"/>
    </source>
</evidence>
<evidence type="ECO:0000259" key="4">
    <source>
        <dbReference type="PROSITE" id="PS50043"/>
    </source>
</evidence>
<dbReference type="PROSITE" id="PS50110">
    <property type="entry name" value="RESPONSE_REGULATORY"/>
    <property type="match status" value="1"/>
</dbReference>
<dbReference type="Pfam" id="PF00072">
    <property type="entry name" value="Response_reg"/>
    <property type="match status" value="1"/>
</dbReference>
<feature type="domain" description="Response regulatory" evidence="5">
    <location>
        <begin position="16"/>
        <end position="133"/>
    </location>
</feature>
<evidence type="ECO:0000256" key="3">
    <source>
        <dbReference type="PROSITE-ProRule" id="PRU00169"/>
    </source>
</evidence>